<dbReference type="Gene3D" id="3.90.1530.10">
    <property type="entry name" value="Conserved hypothetical protein from pyrococcus furiosus pfu- 392566-001, ParB domain"/>
    <property type="match status" value="1"/>
</dbReference>
<name>A0A1Z2XPM7_9FIRM</name>
<dbReference type="EMBL" id="CP021422">
    <property type="protein sequence ID" value="ASB40351.1"/>
    <property type="molecule type" value="Genomic_DNA"/>
</dbReference>
<reference evidence="2" key="1">
    <citation type="journal article" date="2017" name="Genome Announc.">
        <title>High-Quality Whole-Genome Sequences of the Oligo-Mouse-Microbiota Bacterial Community.</title>
        <authorList>
            <person name="Garzetti D."/>
            <person name="Brugiroux S."/>
            <person name="Bunk B."/>
            <person name="Pukall R."/>
            <person name="McCoy K.D."/>
            <person name="Macpherson A.J."/>
            <person name="Stecher B."/>
        </authorList>
    </citation>
    <scope>NUCLEOTIDE SEQUENCE</scope>
    <source>
        <strain evidence="2">KB18</strain>
    </source>
</reference>
<evidence type="ECO:0000313" key="4">
    <source>
        <dbReference type="Proteomes" id="UP000196710"/>
    </source>
</evidence>
<accession>A0A1Z2XPM7</accession>
<dbReference type="InterPro" id="IPR036086">
    <property type="entry name" value="ParB/Sulfiredoxin_sf"/>
</dbReference>
<protein>
    <submittedName>
        <fullName evidence="3">ParB-like nuclease domain-containing protein</fullName>
    </submittedName>
</protein>
<dbReference type="SUPFAM" id="SSF110849">
    <property type="entry name" value="ParB/Sulfiredoxin"/>
    <property type="match status" value="1"/>
</dbReference>
<dbReference type="CDD" id="cd16387">
    <property type="entry name" value="ParB_N_Srx"/>
    <property type="match status" value="1"/>
</dbReference>
<dbReference type="RefSeq" id="WP_066534151.1">
    <property type="nucleotide sequence ID" value="NZ_CP021422.1"/>
</dbReference>
<evidence type="ECO:0000313" key="5">
    <source>
        <dbReference type="Proteomes" id="UP000596035"/>
    </source>
</evidence>
<dbReference type="Proteomes" id="UP000196710">
    <property type="component" value="Chromosome"/>
</dbReference>
<dbReference type="SMART" id="SM00470">
    <property type="entry name" value="ParB"/>
    <property type="match status" value="1"/>
</dbReference>
<keyword evidence="4" id="KW-1185">Reference proteome</keyword>
<dbReference type="KEGG" id="amur:ADH66_06540"/>
<reference evidence="3 5" key="3">
    <citation type="submission" date="2020-11" db="EMBL/GenBank/DDBJ databases">
        <title>Closed and high quality bacterial genomes of the OMM12 community.</title>
        <authorList>
            <person name="Marbouty M."/>
            <person name="Lamy-Besnier Q."/>
            <person name="Debarbieux L."/>
            <person name="Koszul R."/>
        </authorList>
    </citation>
    <scope>NUCLEOTIDE SEQUENCE [LARGE SCALE GENOMIC DNA]</scope>
    <source>
        <strain evidence="3 5">KB18</strain>
    </source>
</reference>
<organism evidence="3 5">
    <name type="scientific">Acutalibacter muris</name>
    <dbReference type="NCBI Taxonomy" id="1796620"/>
    <lineage>
        <taxon>Bacteria</taxon>
        <taxon>Bacillati</taxon>
        <taxon>Bacillota</taxon>
        <taxon>Clostridia</taxon>
        <taxon>Eubacteriales</taxon>
        <taxon>Acutalibacteraceae</taxon>
        <taxon>Acutalibacter</taxon>
    </lineage>
</organism>
<gene>
    <name evidence="2" type="ORF">ADH66_06540</name>
    <name evidence="3" type="ORF">I5Q82_16640</name>
</gene>
<reference evidence="4" key="2">
    <citation type="submission" date="2017-05" db="EMBL/GenBank/DDBJ databases">
        <title>Improved OligoMM genomes.</title>
        <authorList>
            <person name="Garzetti D."/>
        </authorList>
    </citation>
    <scope>NUCLEOTIDE SEQUENCE [LARGE SCALE GENOMIC DNA]</scope>
    <source>
        <strain evidence="4">KB18</strain>
    </source>
</reference>
<evidence type="ECO:0000259" key="1">
    <source>
        <dbReference type="SMART" id="SM00470"/>
    </source>
</evidence>
<sequence>METEIERIDRYEDERFSKTVLYQHGAFLVNGKPCEVEVTGGNSAVIRGEDAGLYPEIIDAFRFYAGHITRFVDVKGELVREFPPVEIFKVKLEKLQPSQFYVDQDKLAAVRTFIHGPEDIVIPVIPDGGGYISLDGHTRLAAAIDAGYSEVRAFIDEDPPPVEGFVAEARKRGIYTPYDMRRVTHDEYEVLWNKFCDDYFAETGALEDNSAQKS</sequence>
<evidence type="ECO:0000313" key="3">
    <source>
        <dbReference type="EMBL" id="QQR29642.1"/>
    </source>
</evidence>
<feature type="domain" description="ParB-like N-terminal" evidence="1">
    <location>
        <begin position="88"/>
        <end position="173"/>
    </location>
</feature>
<dbReference type="InterPro" id="IPR003115">
    <property type="entry name" value="ParB_N"/>
</dbReference>
<dbReference type="EMBL" id="CP065321">
    <property type="protein sequence ID" value="QQR29642.1"/>
    <property type="molecule type" value="Genomic_DNA"/>
</dbReference>
<evidence type="ECO:0000313" key="2">
    <source>
        <dbReference type="EMBL" id="ASB40351.1"/>
    </source>
</evidence>
<proteinExistence type="predicted"/>
<dbReference type="Proteomes" id="UP000596035">
    <property type="component" value="Chromosome"/>
</dbReference>
<dbReference type="AlphaFoldDB" id="A0A1Z2XPM7"/>